<dbReference type="SUPFAM" id="SSF49265">
    <property type="entry name" value="Fibronectin type III"/>
    <property type="match status" value="1"/>
</dbReference>
<evidence type="ECO:0000259" key="1">
    <source>
        <dbReference type="PROSITE" id="PS50853"/>
    </source>
</evidence>
<proteinExistence type="predicted"/>
<accession>A0A448XKS1</accession>
<dbReference type="PROSITE" id="PS50853">
    <property type="entry name" value="FN3"/>
    <property type="match status" value="1"/>
</dbReference>
<gene>
    <name evidence="2" type="ORF">PXEA_LOCUS32426</name>
</gene>
<dbReference type="EMBL" id="CAAALY010259692">
    <property type="protein sequence ID" value="VEL38986.1"/>
    <property type="molecule type" value="Genomic_DNA"/>
</dbReference>
<dbReference type="CDD" id="cd00063">
    <property type="entry name" value="FN3"/>
    <property type="match status" value="1"/>
</dbReference>
<dbReference type="SMART" id="SM00060">
    <property type="entry name" value="FN3"/>
    <property type="match status" value="1"/>
</dbReference>
<evidence type="ECO:0000313" key="2">
    <source>
        <dbReference type="EMBL" id="VEL38986.1"/>
    </source>
</evidence>
<feature type="domain" description="Fibronectin type-III" evidence="1">
    <location>
        <begin position="9"/>
        <end position="109"/>
    </location>
</feature>
<dbReference type="InterPro" id="IPR003961">
    <property type="entry name" value="FN3_dom"/>
</dbReference>
<comment type="caution">
    <text evidence="2">The sequence shown here is derived from an EMBL/GenBank/DDBJ whole genome shotgun (WGS) entry which is preliminary data.</text>
</comment>
<dbReference type="Pfam" id="PF00041">
    <property type="entry name" value="fn3"/>
    <property type="match status" value="1"/>
</dbReference>
<reference evidence="2" key="1">
    <citation type="submission" date="2018-11" db="EMBL/GenBank/DDBJ databases">
        <authorList>
            <consortium name="Pathogen Informatics"/>
        </authorList>
    </citation>
    <scope>NUCLEOTIDE SEQUENCE</scope>
</reference>
<dbReference type="InterPro" id="IPR013783">
    <property type="entry name" value="Ig-like_fold"/>
</dbReference>
<sequence length="221" mass="24540">MTSRPFPSAPLGLLLISYSFDRITVAWDPPLLHNGILKNYVVSAKEVINRNQVPLILVESTHLEATIENLKPKVLYSVEVAAVTEPSKEGKGGGQGPFSNMIQQLLPPARKSQRQNSLSLVPNLQARLLRKASFLFKSSAQFLYHFCSDASTNSGLNWVHSTIREYAGQNPFRNVINVIHPQHQRTSGPPTNLILTDRTSTEIAIQWSEPSVVSTLLTLIF</sequence>
<protein>
    <recommendedName>
        <fullName evidence="1">Fibronectin type-III domain-containing protein</fullName>
    </recommendedName>
</protein>
<dbReference type="OrthoDB" id="6381660at2759"/>
<evidence type="ECO:0000313" key="3">
    <source>
        <dbReference type="Proteomes" id="UP000784294"/>
    </source>
</evidence>
<dbReference type="InterPro" id="IPR036116">
    <property type="entry name" value="FN3_sf"/>
</dbReference>
<name>A0A448XKS1_9PLAT</name>
<dbReference type="Proteomes" id="UP000784294">
    <property type="component" value="Unassembled WGS sequence"/>
</dbReference>
<dbReference type="Gene3D" id="2.60.40.10">
    <property type="entry name" value="Immunoglobulins"/>
    <property type="match status" value="1"/>
</dbReference>
<organism evidence="2 3">
    <name type="scientific">Protopolystoma xenopodis</name>
    <dbReference type="NCBI Taxonomy" id="117903"/>
    <lineage>
        <taxon>Eukaryota</taxon>
        <taxon>Metazoa</taxon>
        <taxon>Spiralia</taxon>
        <taxon>Lophotrochozoa</taxon>
        <taxon>Platyhelminthes</taxon>
        <taxon>Monogenea</taxon>
        <taxon>Polyopisthocotylea</taxon>
        <taxon>Polystomatidea</taxon>
        <taxon>Polystomatidae</taxon>
        <taxon>Protopolystoma</taxon>
    </lineage>
</organism>
<keyword evidence="3" id="KW-1185">Reference proteome</keyword>
<dbReference type="AlphaFoldDB" id="A0A448XKS1"/>